<evidence type="ECO:0000313" key="3">
    <source>
        <dbReference type="Proteomes" id="UP000292209"/>
    </source>
</evidence>
<accession>A0A4Q7P8H6</accession>
<evidence type="ECO:0000313" key="2">
    <source>
        <dbReference type="EMBL" id="RZS96486.1"/>
    </source>
</evidence>
<feature type="domain" description="3-keto-alpha-glucoside-1,2-lyase/3-keto-2-hydroxy-glucal hydratase" evidence="1">
    <location>
        <begin position="37"/>
        <end position="255"/>
    </location>
</feature>
<dbReference type="Pfam" id="PF06439">
    <property type="entry name" value="3keto-disac_hyd"/>
    <property type="match status" value="1"/>
</dbReference>
<dbReference type="GO" id="GO:0016787">
    <property type="term" value="F:hydrolase activity"/>
    <property type="evidence" value="ECO:0007669"/>
    <property type="project" value="InterPro"/>
</dbReference>
<organism evidence="2 3">
    <name type="scientific">Cecembia calidifontis</name>
    <dbReference type="NCBI Taxonomy" id="1187080"/>
    <lineage>
        <taxon>Bacteria</taxon>
        <taxon>Pseudomonadati</taxon>
        <taxon>Bacteroidota</taxon>
        <taxon>Cytophagia</taxon>
        <taxon>Cytophagales</taxon>
        <taxon>Cyclobacteriaceae</taxon>
        <taxon>Cecembia</taxon>
    </lineage>
</organism>
<dbReference type="Gene3D" id="2.60.120.560">
    <property type="entry name" value="Exo-inulinase, domain 1"/>
    <property type="match status" value="1"/>
</dbReference>
<name>A0A4Q7P8H6_9BACT</name>
<comment type="caution">
    <text evidence="2">The sequence shown here is derived from an EMBL/GenBank/DDBJ whole genome shotgun (WGS) entry which is preliminary data.</text>
</comment>
<dbReference type="AlphaFoldDB" id="A0A4Q7P8H6"/>
<protein>
    <submittedName>
        <fullName evidence="2">Uncharacterized protein DUF1080</fullName>
    </submittedName>
</protein>
<proteinExistence type="predicted"/>
<dbReference type="OrthoDB" id="929868at2"/>
<dbReference type="RefSeq" id="WP_130275408.1">
    <property type="nucleotide sequence ID" value="NZ_SGXG01000001.1"/>
</dbReference>
<sequence length="257" mass="29338">MKDFRDLKYLFILAIISFTACGQKKTSDTNQEEKVDGFVSIFDGKSLNGWEGDPDIWRVEDGFLIGELTPESDLKSNTFLIWTGGKPGDFELKVDFKITENGNSGINYRSERLDDVPFALRGYQADIDGKNTYTGQNYEERKRTTLAYRGQQTKINPQDPPGEIRDFVERNAWRGLELTKELGDRDSLKNIIKAEDWNHMHLVIKGNVLKHYVNGVLMSEVIDEDPINRSFGGHLGFQVHVGPPMQVAFKNIFIKEK</sequence>
<dbReference type="EMBL" id="SGXG01000001">
    <property type="protein sequence ID" value="RZS96486.1"/>
    <property type="molecule type" value="Genomic_DNA"/>
</dbReference>
<reference evidence="2 3" key="1">
    <citation type="submission" date="2019-02" db="EMBL/GenBank/DDBJ databases">
        <title>Genomic Encyclopedia of Archaeal and Bacterial Type Strains, Phase II (KMG-II): from individual species to whole genera.</title>
        <authorList>
            <person name="Goeker M."/>
        </authorList>
    </citation>
    <scope>NUCLEOTIDE SEQUENCE [LARGE SCALE GENOMIC DNA]</scope>
    <source>
        <strain evidence="2 3">DSM 21411</strain>
    </source>
</reference>
<dbReference type="Proteomes" id="UP000292209">
    <property type="component" value="Unassembled WGS sequence"/>
</dbReference>
<gene>
    <name evidence="2" type="ORF">BC751_2060</name>
</gene>
<evidence type="ECO:0000259" key="1">
    <source>
        <dbReference type="Pfam" id="PF06439"/>
    </source>
</evidence>
<keyword evidence="3" id="KW-1185">Reference proteome</keyword>
<dbReference type="InterPro" id="IPR010496">
    <property type="entry name" value="AL/BT2_dom"/>
</dbReference>
<dbReference type="PROSITE" id="PS51257">
    <property type="entry name" value="PROKAR_LIPOPROTEIN"/>
    <property type="match status" value="1"/>
</dbReference>